<dbReference type="AlphaFoldDB" id="T4VEP0"/>
<organism evidence="2 3">
    <name type="scientific">Paraclostridium bifermentans ATCC 638 = DSM 14991</name>
    <dbReference type="NCBI Taxonomy" id="1233171"/>
    <lineage>
        <taxon>Bacteria</taxon>
        <taxon>Bacillati</taxon>
        <taxon>Bacillota</taxon>
        <taxon>Clostridia</taxon>
        <taxon>Peptostreptococcales</taxon>
        <taxon>Peptostreptococcaceae</taxon>
        <taxon>Paraclostridium</taxon>
    </lineage>
</organism>
<dbReference type="PATRIC" id="fig|1233171.3.peg.3404"/>
<dbReference type="InterPro" id="IPR013321">
    <property type="entry name" value="Arc_rbn_hlx_hlx"/>
</dbReference>
<comment type="caution">
    <text evidence="2">The sequence shown here is derived from an EMBL/GenBank/DDBJ whole genome shotgun (WGS) entry which is preliminary data.</text>
</comment>
<name>T4VEP0_PARBF</name>
<dbReference type="InterPro" id="IPR038733">
    <property type="entry name" value="Predicted_DNA_bind_prot_RHH"/>
</dbReference>
<dbReference type="RefSeq" id="WP_021430679.1">
    <property type="nucleotide sequence ID" value="NZ_AVNC01000022.1"/>
</dbReference>
<dbReference type="GeneID" id="67474465"/>
<protein>
    <submittedName>
        <fullName evidence="2">Ribbon-helix-helix domain protein</fullName>
    </submittedName>
</protein>
<accession>T4VEP0</accession>
<dbReference type="Proteomes" id="UP000015688">
    <property type="component" value="Unassembled WGS sequence"/>
</dbReference>
<reference evidence="2 3" key="1">
    <citation type="submission" date="2013-06" db="EMBL/GenBank/DDBJ databases">
        <authorList>
            <person name="Walk S."/>
            <person name="Aronoff D."/>
            <person name="Young V.Y."/>
            <person name="Marsh J."/>
            <person name="Harrison L."/>
            <person name="Daugherty S.C."/>
            <person name="Shefchek K.A."/>
            <person name="Hine E.E."/>
            <person name="Tallon L.J."/>
            <person name="Sadzewicz L.K."/>
            <person name="Rasko D.A."/>
        </authorList>
    </citation>
    <scope>NUCLEOTIDE SEQUENCE [LARGE SCALE GENOMIC DNA]</scope>
    <source>
        <strain evidence="2 3">ATCC 638</strain>
    </source>
</reference>
<dbReference type="Pfam" id="PF12651">
    <property type="entry name" value="RHH_3"/>
    <property type="match status" value="1"/>
</dbReference>
<evidence type="ECO:0000259" key="1">
    <source>
        <dbReference type="Pfam" id="PF12651"/>
    </source>
</evidence>
<dbReference type="EMBL" id="AVNC01000022">
    <property type="protein sequence ID" value="EQK39988.1"/>
    <property type="molecule type" value="Genomic_DNA"/>
</dbReference>
<dbReference type="Gene3D" id="1.10.1220.10">
    <property type="entry name" value="Met repressor-like"/>
    <property type="match status" value="1"/>
</dbReference>
<gene>
    <name evidence="2" type="ORF">C672_3536</name>
</gene>
<feature type="domain" description="Predicted DNA-binding protein ribbon-helix-helix" evidence="1">
    <location>
        <begin position="8"/>
        <end position="50"/>
    </location>
</feature>
<evidence type="ECO:0000313" key="2">
    <source>
        <dbReference type="EMBL" id="EQK39988.1"/>
    </source>
</evidence>
<proteinExistence type="predicted"/>
<dbReference type="GO" id="GO:0006355">
    <property type="term" value="P:regulation of DNA-templated transcription"/>
    <property type="evidence" value="ECO:0007669"/>
    <property type="project" value="InterPro"/>
</dbReference>
<evidence type="ECO:0000313" key="3">
    <source>
        <dbReference type="Proteomes" id="UP000015688"/>
    </source>
</evidence>
<sequence>MARKDLKTRTPIGSAIDKELYKQLKEYSAETKIPISKILDMAIEQFLKSTKEK</sequence>